<feature type="domain" description="Polysaccharide pyruvyl transferase" evidence="1">
    <location>
        <begin position="14"/>
        <end position="352"/>
    </location>
</feature>
<organism evidence="2">
    <name type="scientific">Niallia circulans</name>
    <name type="common">Bacillus circulans</name>
    <dbReference type="NCBI Taxonomy" id="1397"/>
    <lineage>
        <taxon>Bacteria</taxon>
        <taxon>Bacillati</taxon>
        <taxon>Bacillota</taxon>
        <taxon>Bacilli</taxon>
        <taxon>Bacillales</taxon>
        <taxon>Bacillaceae</taxon>
        <taxon>Niallia</taxon>
    </lineage>
</organism>
<dbReference type="PANTHER" id="PTHR36836">
    <property type="entry name" value="COLANIC ACID BIOSYNTHESIS PROTEIN WCAK"/>
    <property type="match status" value="1"/>
</dbReference>
<gene>
    <name evidence="2" type="ORF">KD144_19005</name>
</gene>
<dbReference type="EMBL" id="JAGTPX010000024">
    <property type="protein sequence ID" value="MBR8671628.1"/>
    <property type="molecule type" value="Genomic_DNA"/>
</dbReference>
<keyword evidence="2" id="KW-0808">Transferase</keyword>
<accession>A0A941GHH1</accession>
<dbReference type="RefSeq" id="WP_212120837.1">
    <property type="nucleotide sequence ID" value="NZ_JAGTPX020000010.1"/>
</dbReference>
<proteinExistence type="predicted"/>
<name>A0A941GHH1_NIACI</name>
<reference evidence="2" key="1">
    <citation type="submission" date="2021-04" db="EMBL/GenBank/DDBJ databases">
        <title>Genomic analysis of electroactive and textile dye degrading Bacillus circulans strain: DC10 isolated from constructed wetland-microbial fuel cells treating textile dye wastewaters.</title>
        <authorList>
            <person name="Patel D.U."/>
            <person name="Desai C.R."/>
        </authorList>
    </citation>
    <scope>NUCLEOTIDE SEQUENCE</scope>
    <source>
        <strain evidence="2">DC10</strain>
    </source>
</reference>
<evidence type="ECO:0000259" key="1">
    <source>
        <dbReference type="Pfam" id="PF04230"/>
    </source>
</evidence>
<dbReference type="GO" id="GO:0016740">
    <property type="term" value="F:transferase activity"/>
    <property type="evidence" value="ECO:0007669"/>
    <property type="project" value="UniProtKB-KW"/>
</dbReference>
<comment type="caution">
    <text evidence="2">The sequence shown here is derived from an EMBL/GenBank/DDBJ whole genome shotgun (WGS) entry which is preliminary data.</text>
</comment>
<dbReference type="PANTHER" id="PTHR36836:SF1">
    <property type="entry name" value="COLANIC ACID BIOSYNTHESIS PROTEIN WCAK"/>
    <property type="match status" value="1"/>
</dbReference>
<dbReference type="Pfam" id="PF04230">
    <property type="entry name" value="PS_pyruv_trans"/>
    <property type="match status" value="1"/>
</dbReference>
<evidence type="ECO:0000313" key="2">
    <source>
        <dbReference type="EMBL" id="MBR8671628.1"/>
    </source>
</evidence>
<sequence>MKNILIINAHSSKNKGDAAIIISMIQTIREVNPNCNIIISSRYPEHDRLYEQFGCKVVEQLTRFPDKGLSFFDRLKFLLKELIGSSKFVKTKKAPKYRNPEVFQAYLNSDIIVSCGGGFIYSHPKFHMEASLIMHLAQIYFAKKIGKPVITYAQSIGPFKSKLSQLITKHVLRKVDHITIREELSKNFLADIGVKNNVEVVGDSAFTMKNEVNTDNISDIVANITGQQFSVGVTVRQWEFPNKKNPKLLYDNYVNSVAEAVSKVIEIKKATVYLVPQVTGPTSIEDDRIASGHVWNKLSDDVKKSVVFLKDDYSPMELHTIYSNFDMFIGTRMHSNIFALSSKVPTIGISYEPKTTGIMRMMGLSNYVLDINKITVDKLNNTLHLTLSSLDEYKLKLSKEIPLMQEKAKKPAVIIKNILFGF</sequence>
<dbReference type="InterPro" id="IPR007345">
    <property type="entry name" value="Polysacch_pyruvyl_Trfase"/>
</dbReference>
<dbReference type="AlphaFoldDB" id="A0A941GHH1"/>
<protein>
    <submittedName>
        <fullName evidence="2">Polysaccharide pyruvyl transferase family protein</fullName>
    </submittedName>
</protein>